<dbReference type="Gene3D" id="3.40.50.1370">
    <property type="entry name" value="Aspartate/ornithine carbamoyltransferase"/>
    <property type="match status" value="2"/>
</dbReference>
<gene>
    <name evidence="5" type="ORF">DIU77_014950</name>
</gene>
<sequence>GGDSVVLEWHKTNYAITSVEYETQYVSRNCDVIMARVKSNRTLKTMADNSQVPVINGCDDQHHPSQALADFLTIAEVNGKLEGSTLCYVGVHNNVANSLIEGCAALGVRLLLVTPIANEQAMAAGVLERTAGTGLIEERASLAEAAAEADFVYTDTWVDMEFFSDPAYEEEKRRRIEVMTPYQLNRQNLGGADPWIMHDMPIHAGYEISADLVDSERSIIYQQAENRLYAQQALLLHLLEQGK</sequence>
<dbReference type="EMBL" id="QGUI02000229">
    <property type="protein sequence ID" value="MFO7193537.1"/>
    <property type="molecule type" value="Genomic_DNA"/>
</dbReference>
<dbReference type="SUPFAM" id="SSF53671">
    <property type="entry name" value="Aspartate/ornithine carbamoyltransferase"/>
    <property type="match status" value="1"/>
</dbReference>
<dbReference type="InterPro" id="IPR006130">
    <property type="entry name" value="Asp/Orn_carbamoylTrfase"/>
</dbReference>
<accession>A0ABD6FI26</accession>
<evidence type="ECO:0000256" key="1">
    <source>
        <dbReference type="ARBA" id="ARBA00022679"/>
    </source>
</evidence>
<evidence type="ECO:0000259" key="4">
    <source>
        <dbReference type="Pfam" id="PF02729"/>
    </source>
</evidence>
<dbReference type="PRINTS" id="PR00102">
    <property type="entry name" value="OTCASE"/>
</dbReference>
<evidence type="ECO:0000256" key="2">
    <source>
        <dbReference type="RuleBase" id="RU003634"/>
    </source>
</evidence>
<keyword evidence="1 2" id="KW-0808">Transferase</keyword>
<dbReference type="GO" id="GO:0004585">
    <property type="term" value="F:ornithine carbamoyltransferase activity"/>
    <property type="evidence" value="ECO:0007669"/>
    <property type="project" value="UniProtKB-ARBA"/>
</dbReference>
<organism evidence="5 6">
    <name type="scientific">Thermocrispum agreste</name>
    <dbReference type="NCBI Taxonomy" id="37925"/>
    <lineage>
        <taxon>Bacteria</taxon>
        <taxon>Bacillati</taxon>
        <taxon>Actinomycetota</taxon>
        <taxon>Actinomycetes</taxon>
        <taxon>Pseudonocardiales</taxon>
        <taxon>Pseudonocardiaceae</taxon>
        <taxon>Thermocrispum</taxon>
    </lineage>
</organism>
<name>A0ABD6FI26_9PSEU</name>
<feature type="non-terminal residue" evidence="5">
    <location>
        <position position="1"/>
    </location>
</feature>
<dbReference type="InterPro" id="IPR036901">
    <property type="entry name" value="Asp/Orn_carbamoylTrfase_sf"/>
</dbReference>
<dbReference type="Pfam" id="PF00185">
    <property type="entry name" value="OTCace"/>
    <property type="match status" value="1"/>
</dbReference>
<comment type="caution">
    <text evidence="5">The sequence shown here is derived from an EMBL/GenBank/DDBJ whole genome shotgun (WGS) entry which is preliminary data.</text>
</comment>
<dbReference type="Proteomes" id="UP000249324">
    <property type="component" value="Unassembled WGS sequence"/>
</dbReference>
<dbReference type="PANTHER" id="PTHR45753">
    <property type="entry name" value="ORNITHINE CARBAMOYLTRANSFERASE, MITOCHONDRIAL"/>
    <property type="match status" value="1"/>
</dbReference>
<evidence type="ECO:0000259" key="3">
    <source>
        <dbReference type="Pfam" id="PF00185"/>
    </source>
</evidence>
<dbReference type="InterPro" id="IPR006132">
    <property type="entry name" value="Asp/Orn_carbamoyltranf_P-bd"/>
</dbReference>
<feature type="domain" description="Aspartate/ornithine carbamoyltransferase Asp/Orn-binding" evidence="3">
    <location>
        <begin position="83"/>
        <end position="237"/>
    </location>
</feature>
<reference evidence="5 6" key="1">
    <citation type="journal article" date="2021" name="BMC Genomics">
        <title>Genome-resolved metagenome and metatranscriptome analyses of thermophilic composting reveal key bacterial players and their metabolic interactions.</title>
        <authorList>
            <person name="Braga L.P.P."/>
            <person name="Pereira R.V."/>
            <person name="Martins L.F."/>
            <person name="Moura L.M.S."/>
            <person name="Sanchez F.B."/>
            <person name="Patane J.S.L."/>
            <person name="da Silva A.M."/>
            <person name="Setubal J.C."/>
        </authorList>
    </citation>
    <scope>NUCLEOTIDE SEQUENCE [LARGE SCALE GENOMIC DNA]</scope>
    <source>
        <strain evidence="5">ZC4RG45</strain>
    </source>
</reference>
<dbReference type="InterPro" id="IPR002292">
    <property type="entry name" value="Orn/put_carbamltrans"/>
</dbReference>
<evidence type="ECO:0000313" key="6">
    <source>
        <dbReference type="Proteomes" id="UP000249324"/>
    </source>
</evidence>
<comment type="similarity">
    <text evidence="2">Belongs to the aspartate/ornithine carbamoyltransferase superfamily.</text>
</comment>
<proteinExistence type="inferred from homology"/>
<dbReference type="PRINTS" id="PR00100">
    <property type="entry name" value="AOTCASE"/>
</dbReference>
<dbReference type="Pfam" id="PF02729">
    <property type="entry name" value="OTCace_N"/>
    <property type="match status" value="1"/>
</dbReference>
<feature type="domain" description="Aspartate/ornithine carbamoyltransferase carbamoyl-P binding" evidence="4">
    <location>
        <begin position="18"/>
        <end position="76"/>
    </location>
</feature>
<dbReference type="AlphaFoldDB" id="A0ABD6FI26"/>
<dbReference type="InterPro" id="IPR006131">
    <property type="entry name" value="Asp_carbamoyltransf_Asp/Orn-bd"/>
</dbReference>
<evidence type="ECO:0008006" key="7">
    <source>
        <dbReference type="Google" id="ProtNLM"/>
    </source>
</evidence>
<evidence type="ECO:0000313" key="5">
    <source>
        <dbReference type="EMBL" id="MFO7193537.1"/>
    </source>
</evidence>
<protein>
    <recommendedName>
        <fullName evidence="7">Ornithine carbamoyltransferase</fullName>
    </recommendedName>
</protein>
<dbReference type="PANTHER" id="PTHR45753:SF3">
    <property type="entry name" value="ORNITHINE TRANSCARBAMYLASE, MITOCHONDRIAL"/>
    <property type="match status" value="1"/>
</dbReference>